<dbReference type="GO" id="GO:0051607">
    <property type="term" value="P:defense response to virus"/>
    <property type="evidence" value="ECO:0007669"/>
    <property type="project" value="UniProtKB-KW"/>
</dbReference>
<dbReference type="Pfam" id="PF22335">
    <property type="entry name" value="Cas10-Cmr2_palm2"/>
    <property type="match status" value="1"/>
</dbReference>
<dbReference type="Proteomes" id="UP000199695">
    <property type="component" value="Unassembled WGS sequence"/>
</dbReference>
<keyword evidence="2" id="KW-0051">Antiviral defense</keyword>
<dbReference type="AlphaFoldDB" id="A0A1H8IKJ7"/>
<evidence type="ECO:0000259" key="3">
    <source>
        <dbReference type="PROSITE" id="PS50887"/>
    </source>
</evidence>
<feature type="domain" description="GGDEF" evidence="3">
    <location>
        <begin position="358"/>
        <end position="494"/>
    </location>
</feature>
<name>A0A1H8IKJ7_9BACL</name>
<evidence type="ECO:0000256" key="1">
    <source>
        <dbReference type="ARBA" id="ARBA00022741"/>
    </source>
</evidence>
<dbReference type="Gene3D" id="3.30.70.270">
    <property type="match status" value="1"/>
</dbReference>
<gene>
    <name evidence="4" type="ORF">SAMN05444955_11818</name>
</gene>
<organism evidence="4 5">
    <name type="scientific">Lihuaxuella thermophila</name>
    <dbReference type="NCBI Taxonomy" id="1173111"/>
    <lineage>
        <taxon>Bacteria</taxon>
        <taxon>Bacillati</taxon>
        <taxon>Bacillota</taxon>
        <taxon>Bacilli</taxon>
        <taxon>Bacillales</taxon>
        <taxon>Thermoactinomycetaceae</taxon>
        <taxon>Lihuaxuella</taxon>
    </lineage>
</organism>
<dbReference type="InterPro" id="IPR043128">
    <property type="entry name" value="Rev_trsase/Diguanyl_cyclase"/>
</dbReference>
<dbReference type="RefSeq" id="WP_089972228.1">
    <property type="nucleotide sequence ID" value="NZ_FOCQ01000018.1"/>
</dbReference>
<keyword evidence="5" id="KW-1185">Reference proteome</keyword>
<dbReference type="PROSITE" id="PS50887">
    <property type="entry name" value="GGDEF"/>
    <property type="match status" value="1"/>
</dbReference>
<sequence length="637" mass="73253">MRTLQFTIGPVQGFIAQSRRTRDLLAGSFLLSYLSGRAMMYVIEQGGSIVFPFIGQSKDQSGESHFQNPLLQAIYRPPVEKGPWIGTLPNRFTAMIPDGFQPEECVEAVKAAWRRMADAVWEYAVARVERYGNGTREIWNRQVCHCWEITWVIGEDGGLLDRRKAWRSFVPTIEPGDKCTLMPHLQELSGYLRNRKHERQQQEKFWKELRERLPSFELAENERLSAIALIKRLYPLVSKQALGWDFPRQAKYFPSTSHLAALPWIEETMEKAKDEAKRLAEVARDCELPKINPKHLFPHIYQRAEAEPELKPFSQLEGRIFFPHELEKFRNSIGSERVDALLEEYRRLTEAVQGEPQPYYALLFMDGDGLGNLLQKSDNKKQISQAVANFAAGVAECVKKHHGVTIYAGGDDVLAMFTRERVLSAAVKLRQAYMDHFRDINRAYDKHQVATISASIVYAHYFLPLQKVLEYGRKLLDEVAKDKTGRDSLAVGVWKRSGAVLEWSAPWDVVIDRDHPEHATRLEQLAEEFRTDEDEAFFSGRFVYKLKKLYEGSPAFSQDSRKNREILTRLITADYLRIKGTEKGIGTKEAEARIKKLLDLCFRSRRDEHKLVRVEEGEFLVDGALLVRFLAQKGGDE</sequence>
<dbReference type="NCBIfam" id="TIGR02577">
    <property type="entry name" value="cas_TM1794_Cmr2"/>
    <property type="match status" value="1"/>
</dbReference>
<evidence type="ECO:0000256" key="2">
    <source>
        <dbReference type="ARBA" id="ARBA00023118"/>
    </source>
</evidence>
<keyword evidence="1" id="KW-0547">Nucleotide-binding</keyword>
<dbReference type="InterPro" id="IPR024615">
    <property type="entry name" value="CRISPR-assoc_Cmr2_N"/>
</dbReference>
<dbReference type="GO" id="GO:0000166">
    <property type="term" value="F:nucleotide binding"/>
    <property type="evidence" value="ECO:0007669"/>
    <property type="project" value="UniProtKB-KW"/>
</dbReference>
<evidence type="ECO:0000313" key="5">
    <source>
        <dbReference type="Proteomes" id="UP000199695"/>
    </source>
</evidence>
<dbReference type="InterPro" id="IPR000160">
    <property type="entry name" value="GGDEF_dom"/>
</dbReference>
<dbReference type="Gene3D" id="3.30.70.2220">
    <property type="entry name" value="CRISPR-Cas system, Cmr2 subunit, D1 domain, cysteine cluster"/>
    <property type="match status" value="1"/>
</dbReference>
<dbReference type="STRING" id="1173111.SAMN05444955_11818"/>
<reference evidence="4 5" key="1">
    <citation type="submission" date="2016-10" db="EMBL/GenBank/DDBJ databases">
        <authorList>
            <person name="de Groot N.N."/>
        </authorList>
    </citation>
    <scope>NUCLEOTIDE SEQUENCE [LARGE SCALE GENOMIC DNA]</scope>
    <source>
        <strain evidence="4 5">DSM 46701</strain>
    </source>
</reference>
<dbReference type="OrthoDB" id="9758700at2"/>
<dbReference type="InterPro" id="IPR054767">
    <property type="entry name" value="Cas10-Cmr2_palm2"/>
</dbReference>
<dbReference type="Pfam" id="PF12469">
    <property type="entry name" value="Cmr2_N"/>
    <property type="match status" value="1"/>
</dbReference>
<evidence type="ECO:0000313" key="4">
    <source>
        <dbReference type="EMBL" id="SEN69004.1"/>
    </source>
</evidence>
<accession>A0A1H8IKJ7</accession>
<dbReference type="InterPro" id="IPR038242">
    <property type="entry name" value="Cmr2_N"/>
</dbReference>
<proteinExistence type="predicted"/>
<protein>
    <submittedName>
        <fullName evidence="4">CRISPR-associated protein Cmr2</fullName>
    </submittedName>
</protein>
<dbReference type="InterPro" id="IPR013407">
    <property type="entry name" value="CRISPR-assoc_prot_Cmr2"/>
</dbReference>
<dbReference type="EMBL" id="FOCQ01000018">
    <property type="protein sequence ID" value="SEN69004.1"/>
    <property type="molecule type" value="Genomic_DNA"/>
</dbReference>